<organism evidence="1 2">
    <name type="scientific">Adineta ricciae</name>
    <name type="common">Rotifer</name>
    <dbReference type="NCBI Taxonomy" id="249248"/>
    <lineage>
        <taxon>Eukaryota</taxon>
        <taxon>Metazoa</taxon>
        <taxon>Spiralia</taxon>
        <taxon>Gnathifera</taxon>
        <taxon>Rotifera</taxon>
        <taxon>Eurotatoria</taxon>
        <taxon>Bdelloidea</taxon>
        <taxon>Adinetida</taxon>
        <taxon>Adinetidae</taxon>
        <taxon>Adineta</taxon>
    </lineage>
</organism>
<keyword evidence="2" id="KW-1185">Reference proteome</keyword>
<name>A0A816HPM4_ADIRI</name>
<sequence>MNIEMSSTTDENEVDSIQGCCLWNTFGSCSFYGHT</sequence>
<reference evidence="1" key="1">
    <citation type="submission" date="2021-02" db="EMBL/GenBank/DDBJ databases">
        <authorList>
            <person name="Nowell W R."/>
        </authorList>
    </citation>
    <scope>NUCLEOTIDE SEQUENCE</scope>
</reference>
<accession>A0A816HPM4</accession>
<dbReference type="Proteomes" id="UP000663828">
    <property type="component" value="Unassembled WGS sequence"/>
</dbReference>
<dbReference type="AlphaFoldDB" id="A0A816HPM4"/>
<comment type="caution">
    <text evidence="1">The sequence shown here is derived from an EMBL/GenBank/DDBJ whole genome shotgun (WGS) entry which is preliminary data.</text>
</comment>
<evidence type="ECO:0000313" key="2">
    <source>
        <dbReference type="Proteomes" id="UP000663828"/>
    </source>
</evidence>
<protein>
    <submittedName>
        <fullName evidence="1">Uncharacterized protein</fullName>
    </submittedName>
</protein>
<evidence type="ECO:0000313" key="1">
    <source>
        <dbReference type="EMBL" id="CAF1689968.1"/>
    </source>
</evidence>
<proteinExistence type="predicted"/>
<feature type="non-terminal residue" evidence="1">
    <location>
        <position position="35"/>
    </location>
</feature>
<gene>
    <name evidence="1" type="ORF">XAT740_LOCUS63532</name>
</gene>
<dbReference type="EMBL" id="CAJNOR010019818">
    <property type="protein sequence ID" value="CAF1689968.1"/>
    <property type="molecule type" value="Genomic_DNA"/>
</dbReference>